<dbReference type="OrthoDB" id="9113591at2"/>
<organism evidence="3 4">
    <name type="scientific">Paraburkholderia silviterrae</name>
    <dbReference type="NCBI Taxonomy" id="2528715"/>
    <lineage>
        <taxon>Bacteria</taxon>
        <taxon>Pseudomonadati</taxon>
        <taxon>Pseudomonadota</taxon>
        <taxon>Betaproteobacteria</taxon>
        <taxon>Burkholderiales</taxon>
        <taxon>Burkholderiaceae</taxon>
        <taxon>Paraburkholderia</taxon>
    </lineage>
</organism>
<evidence type="ECO:0000259" key="2">
    <source>
        <dbReference type="Pfam" id="PF01478"/>
    </source>
</evidence>
<dbReference type="AlphaFoldDB" id="A0A4R5M1X1"/>
<keyword evidence="4" id="KW-1185">Reference proteome</keyword>
<name>A0A4R5M1X1_9BURK</name>
<sequence>MLPLAVVKAGACMTLVMLAGFDLHMRRLPNPVVAAFAALYFVDAAMTGGVRASLDVHVAACAASFAVAALMFRLGWLGGGDVKLAAAVFLWAGPASWPVLVVVSLCGLFVALAMLAVAGLQRSPALTGVSRWLGWIAPARGVPYGVALAMGGAVAVLLQPTAGHRTTLAMLQFFV</sequence>
<dbReference type="GO" id="GO:0016020">
    <property type="term" value="C:membrane"/>
    <property type="evidence" value="ECO:0007669"/>
    <property type="project" value="InterPro"/>
</dbReference>
<feature type="transmembrane region" description="Helical" evidence="1">
    <location>
        <begin position="141"/>
        <end position="158"/>
    </location>
</feature>
<dbReference type="Proteomes" id="UP000295722">
    <property type="component" value="Unassembled WGS sequence"/>
</dbReference>
<dbReference type="GO" id="GO:0004190">
    <property type="term" value="F:aspartic-type endopeptidase activity"/>
    <property type="evidence" value="ECO:0007669"/>
    <property type="project" value="InterPro"/>
</dbReference>
<dbReference type="EMBL" id="SMRP01000024">
    <property type="protein sequence ID" value="TDG19125.1"/>
    <property type="molecule type" value="Genomic_DNA"/>
</dbReference>
<feature type="domain" description="Prepilin type IV endopeptidase peptidase" evidence="2">
    <location>
        <begin position="12"/>
        <end position="110"/>
    </location>
</feature>
<protein>
    <submittedName>
        <fullName evidence="3">Peptidase A24</fullName>
    </submittedName>
</protein>
<evidence type="ECO:0000313" key="4">
    <source>
        <dbReference type="Proteomes" id="UP000295722"/>
    </source>
</evidence>
<keyword evidence="1" id="KW-0472">Membrane</keyword>
<proteinExistence type="predicted"/>
<feature type="transmembrane region" description="Helical" evidence="1">
    <location>
        <begin position="88"/>
        <end position="121"/>
    </location>
</feature>
<keyword evidence="1" id="KW-1133">Transmembrane helix</keyword>
<keyword evidence="1" id="KW-0812">Transmembrane</keyword>
<dbReference type="Pfam" id="PF01478">
    <property type="entry name" value="Peptidase_A24"/>
    <property type="match status" value="1"/>
</dbReference>
<feature type="transmembrane region" description="Helical" evidence="1">
    <location>
        <begin position="32"/>
        <end position="50"/>
    </location>
</feature>
<dbReference type="Gene3D" id="1.20.120.1220">
    <property type="match status" value="1"/>
</dbReference>
<comment type="caution">
    <text evidence="3">The sequence shown here is derived from an EMBL/GenBank/DDBJ whole genome shotgun (WGS) entry which is preliminary data.</text>
</comment>
<gene>
    <name evidence="3" type="ORF">EYW47_31865</name>
</gene>
<reference evidence="3 4" key="1">
    <citation type="submission" date="2019-03" db="EMBL/GenBank/DDBJ databases">
        <title>Paraburkholderia sp. 4M-K11, isolated from subtropical forest soil.</title>
        <authorList>
            <person name="Gao Z.-H."/>
            <person name="Qiu L.-H."/>
        </authorList>
    </citation>
    <scope>NUCLEOTIDE SEQUENCE [LARGE SCALE GENOMIC DNA]</scope>
    <source>
        <strain evidence="3 4">4M-K11</strain>
    </source>
</reference>
<evidence type="ECO:0000313" key="3">
    <source>
        <dbReference type="EMBL" id="TDG19125.1"/>
    </source>
</evidence>
<evidence type="ECO:0000256" key="1">
    <source>
        <dbReference type="SAM" id="Phobius"/>
    </source>
</evidence>
<accession>A0A4R5M1X1</accession>
<dbReference type="InterPro" id="IPR000045">
    <property type="entry name" value="Prepilin_IV_endopep_pep"/>
</dbReference>
<feature type="transmembrane region" description="Helical" evidence="1">
    <location>
        <begin position="6"/>
        <end position="25"/>
    </location>
</feature>